<dbReference type="EMBL" id="JASCSA010000006">
    <property type="protein sequence ID" value="MDI5884460.1"/>
    <property type="molecule type" value="Genomic_DNA"/>
</dbReference>
<organism evidence="2 3">
    <name type="scientific">Cobetia amphilecti</name>
    <dbReference type="NCBI Taxonomy" id="1055104"/>
    <lineage>
        <taxon>Bacteria</taxon>
        <taxon>Pseudomonadati</taxon>
        <taxon>Pseudomonadota</taxon>
        <taxon>Gammaproteobacteria</taxon>
        <taxon>Oceanospirillales</taxon>
        <taxon>Halomonadaceae</taxon>
        <taxon>Cobetia</taxon>
    </lineage>
</organism>
<dbReference type="InterPro" id="IPR013024">
    <property type="entry name" value="GGCT-like"/>
</dbReference>
<name>A0ABT6UQ36_9GAMM</name>
<keyword evidence="3" id="KW-1185">Reference proteome</keyword>
<reference evidence="2 3" key="1">
    <citation type="submission" date="2023-04" db="EMBL/GenBank/DDBJ databases">
        <authorList>
            <person name="Otstavnykh N."/>
            <person name="Seitkalieva A."/>
            <person name="Bystritskaya E."/>
        </authorList>
    </citation>
    <scope>NUCLEOTIDE SEQUENCE [LARGE SCALE GENOMIC DNA]</scope>
    <source>
        <strain evidence="2 3">NRIC 0815</strain>
    </source>
</reference>
<dbReference type="SUPFAM" id="SSF110857">
    <property type="entry name" value="Gamma-glutamyl cyclotransferase-like"/>
    <property type="match status" value="1"/>
</dbReference>
<dbReference type="InterPro" id="IPR009288">
    <property type="entry name" value="AIG2-like_dom"/>
</dbReference>
<feature type="domain" description="Gamma-glutamylcyclotransferase AIG2-like" evidence="1">
    <location>
        <begin position="4"/>
        <end position="106"/>
    </location>
</feature>
<evidence type="ECO:0000259" key="1">
    <source>
        <dbReference type="Pfam" id="PF06094"/>
    </source>
</evidence>
<protein>
    <submittedName>
        <fullName evidence="2">Gamma-glutamylcyclotransferase</fullName>
    </submittedName>
</protein>
<sequence length="109" mass="11731">MQHLFIYGTLGPGGPNEHVMLDIGGSWTPGTLKGRLEAAGWGAEMGFPGLRLDEAGDTIRGHVFSSDNLADHWQALDDFEGSEYLRQPATITLEDGSTLTAQVYALSQP</sequence>
<dbReference type="Pfam" id="PF06094">
    <property type="entry name" value="GGACT"/>
    <property type="match status" value="1"/>
</dbReference>
<gene>
    <name evidence="2" type="ORF">QLT01_08855</name>
</gene>
<accession>A0ABT6UQ36</accession>
<comment type="caution">
    <text evidence="2">The sequence shown here is derived from an EMBL/GenBank/DDBJ whole genome shotgun (WGS) entry which is preliminary data.</text>
</comment>
<dbReference type="Gene3D" id="3.10.490.10">
    <property type="entry name" value="Gamma-glutamyl cyclotransferase-like"/>
    <property type="match status" value="1"/>
</dbReference>
<dbReference type="InterPro" id="IPR036568">
    <property type="entry name" value="GGCT-like_sf"/>
</dbReference>
<proteinExistence type="predicted"/>
<evidence type="ECO:0000313" key="3">
    <source>
        <dbReference type="Proteomes" id="UP001229025"/>
    </source>
</evidence>
<dbReference type="Proteomes" id="UP001229025">
    <property type="component" value="Unassembled WGS sequence"/>
</dbReference>
<evidence type="ECO:0000313" key="2">
    <source>
        <dbReference type="EMBL" id="MDI5884460.1"/>
    </source>
</evidence>
<dbReference type="CDD" id="cd06661">
    <property type="entry name" value="GGCT_like"/>
    <property type="match status" value="1"/>
</dbReference>
<reference evidence="3" key="2">
    <citation type="submission" date="2023-07" db="EMBL/GenBank/DDBJ databases">
        <title>Genome-based characterization of strain KMM 296 and proposal for reclassification of Cobetia litoralis and Cobetia pacifica, and emended description of the species Cobetia amphilecti and Cobetia marina.</title>
        <authorList>
            <person name="Balabanova L."/>
            <person name="Nedashkovskaya O."/>
        </authorList>
    </citation>
    <scope>NUCLEOTIDE SEQUENCE [LARGE SCALE GENOMIC DNA]</scope>
    <source>
        <strain evidence="3">NRIC 0815</strain>
    </source>
</reference>
<dbReference type="RefSeq" id="WP_153636169.1">
    <property type="nucleotide sequence ID" value="NZ_CAXNSG010000001.1"/>
</dbReference>